<evidence type="ECO:0000313" key="6">
    <source>
        <dbReference type="EMBL" id="NYT35880.1"/>
    </source>
</evidence>
<dbReference type="AlphaFoldDB" id="A0A853FAC6"/>
<dbReference type="Proteomes" id="UP000580517">
    <property type="component" value="Unassembled WGS sequence"/>
</dbReference>
<name>A0A853FAC6_9BURK</name>
<evidence type="ECO:0000256" key="1">
    <source>
        <dbReference type="ARBA" id="ARBA00009437"/>
    </source>
</evidence>
<organism evidence="6 7">
    <name type="scientific">Allopusillimonas soli</name>
    <dbReference type="NCBI Taxonomy" id="659016"/>
    <lineage>
        <taxon>Bacteria</taxon>
        <taxon>Pseudomonadati</taxon>
        <taxon>Pseudomonadota</taxon>
        <taxon>Betaproteobacteria</taxon>
        <taxon>Burkholderiales</taxon>
        <taxon>Alcaligenaceae</taxon>
        <taxon>Allopusillimonas</taxon>
    </lineage>
</organism>
<dbReference type="PANTHER" id="PTHR30346">
    <property type="entry name" value="TRANSCRIPTIONAL DUAL REGULATOR HCAR-RELATED"/>
    <property type="match status" value="1"/>
</dbReference>
<dbReference type="OrthoDB" id="8707631at2"/>
<dbReference type="SUPFAM" id="SSF53850">
    <property type="entry name" value="Periplasmic binding protein-like II"/>
    <property type="match status" value="1"/>
</dbReference>
<keyword evidence="3" id="KW-0238">DNA-binding</keyword>
<dbReference type="InterPro" id="IPR036390">
    <property type="entry name" value="WH_DNA-bd_sf"/>
</dbReference>
<dbReference type="PROSITE" id="PS50931">
    <property type="entry name" value="HTH_LYSR"/>
    <property type="match status" value="1"/>
</dbReference>
<gene>
    <name evidence="6" type="ORF">H0A68_03275</name>
</gene>
<dbReference type="Gene3D" id="3.40.190.10">
    <property type="entry name" value="Periplasmic binding protein-like II"/>
    <property type="match status" value="2"/>
</dbReference>
<dbReference type="PANTHER" id="PTHR30346:SF29">
    <property type="entry name" value="LYSR SUBSTRATE-BINDING"/>
    <property type="match status" value="1"/>
</dbReference>
<dbReference type="InterPro" id="IPR005119">
    <property type="entry name" value="LysR_subst-bd"/>
</dbReference>
<keyword evidence="4" id="KW-0804">Transcription</keyword>
<comment type="similarity">
    <text evidence="1">Belongs to the LysR transcriptional regulatory family.</text>
</comment>
<dbReference type="SUPFAM" id="SSF46785">
    <property type="entry name" value="Winged helix' DNA-binding domain"/>
    <property type="match status" value="1"/>
</dbReference>
<dbReference type="Pfam" id="PF03466">
    <property type="entry name" value="LysR_substrate"/>
    <property type="match status" value="1"/>
</dbReference>
<keyword evidence="2" id="KW-0805">Transcription regulation</keyword>
<dbReference type="GO" id="GO:0032993">
    <property type="term" value="C:protein-DNA complex"/>
    <property type="evidence" value="ECO:0007669"/>
    <property type="project" value="TreeGrafter"/>
</dbReference>
<dbReference type="InterPro" id="IPR000847">
    <property type="entry name" value="LysR_HTH_N"/>
</dbReference>
<dbReference type="Pfam" id="PF00126">
    <property type="entry name" value="HTH_1"/>
    <property type="match status" value="1"/>
</dbReference>
<accession>A0A853FAC6</accession>
<dbReference type="GO" id="GO:0003700">
    <property type="term" value="F:DNA-binding transcription factor activity"/>
    <property type="evidence" value="ECO:0007669"/>
    <property type="project" value="InterPro"/>
</dbReference>
<evidence type="ECO:0000259" key="5">
    <source>
        <dbReference type="PROSITE" id="PS50931"/>
    </source>
</evidence>
<reference evidence="6 7" key="1">
    <citation type="submission" date="2020-07" db="EMBL/GenBank/DDBJ databases">
        <title>Taxonomic revisions and descriptions of new bacterial species based on genomic comparisons in the high-G+C-content subgroup of the family Alcaligenaceae.</title>
        <authorList>
            <person name="Szabo A."/>
            <person name="Felfoldi T."/>
        </authorList>
    </citation>
    <scope>NUCLEOTIDE SEQUENCE [LARGE SCALE GENOMIC DNA]</scope>
    <source>
        <strain evidence="6 7">DSM 25264</strain>
    </source>
</reference>
<dbReference type="EMBL" id="JACCEW010000001">
    <property type="protein sequence ID" value="NYT35880.1"/>
    <property type="molecule type" value="Genomic_DNA"/>
</dbReference>
<dbReference type="GO" id="GO:0003677">
    <property type="term" value="F:DNA binding"/>
    <property type="evidence" value="ECO:0007669"/>
    <property type="project" value="UniProtKB-KW"/>
</dbReference>
<dbReference type="RefSeq" id="WP_129967819.1">
    <property type="nucleotide sequence ID" value="NZ_JACCEW010000001.1"/>
</dbReference>
<keyword evidence="7" id="KW-1185">Reference proteome</keyword>
<proteinExistence type="inferred from homology"/>
<evidence type="ECO:0000313" key="7">
    <source>
        <dbReference type="Proteomes" id="UP000580517"/>
    </source>
</evidence>
<dbReference type="Gene3D" id="1.10.10.10">
    <property type="entry name" value="Winged helix-like DNA-binding domain superfamily/Winged helix DNA-binding domain"/>
    <property type="match status" value="1"/>
</dbReference>
<evidence type="ECO:0000256" key="2">
    <source>
        <dbReference type="ARBA" id="ARBA00023015"/>
    </source>
</evidence>
<protein>
    <submittedName>
        <fullName evidence="6">LysR family transcriptional regulator</fullName>
    </submittedName>
</protein>
<comment type="caution">
    <text evidence="6">The sequence shown here is derived from an EMBL/GenBank/DDBJ whole genome shotgun (WGS) entry which is preliminary data.</text>
</comment>
<sequence length="292" mass="32270">MKIEAFATLDAVLRLGTMAAAAQEGNITPSAVSMQMKQIETYMGQQLFDRSGLNIKPLPLAYEVSDTMQPSLRRLESLRNRTTIVVEGTIRFGVIESLQPILIPGVMRTLAERYPRLRLLPGRGKSAALIEAVKAGLSDAAVVAQPESGGSSRLSWYPLFQRELVVIVPQSESETSLKALFSKYDWIRYDRKSVTGRLAARYINRYIQSDRGTIELDGVRAIAATVSAGLGVSMVQIVEPGILLVYPVRVMHVPHAPKLRFALVTRRGEGENRQVAALRDALTTVVRRCYES</sequence>
<dbReference type="InterPro" id="IPR036388">
    <property type="entry name" value="WH-like_DNA-bd_sf"/>
</dbReference>
<feature type="domain" description="HTH lysR-type" evidence="5">
    <location>
        <begin position="1"/>
        <end position="58"/>
    </location>
</feature>
<evidence type="ECO:0000256" key="3">
    <source>
        <dbReference type="ARBA" id="ARBA00023125"/>
    </source>
</evidence>
<evidence type="ECO:0000256" key="4">
    <source>
        <dbReference type="ARBA" id="ARBA00023163"/>
    </source>
</evidence>